<protein>
    <submittedName>
        <fullName evidence="1">Uncharacterized protein</fullName>
    </submittedName>
</protein>
<evidence type="ECO:0000313" key="1">
    <source>
        <dbReference type="EMBL" id="CPR22461.1"/>
    </source>
</evidence>
<dbReference type="AlphaFoldDB" id="A0A0D6JKJ7"/>
<dbReference type="KEGG" id="fiy:BN1229_v1_3894"/>
<proteinExistence type="predicted"/>
<dbReference type="EMBL" id="LN829119">
    <property type="protein sequence ID" value="CPR22461.1"/>
    <property type="molecule type" value="Genomic_DNA"/>
</dbReference>
<organism evidence="1 2">
    <name type="scientific">Candidatus Filomicrobium marinum</name>
    <dbReference type="NCBI Taxonomy" id="1608628"/>
    <lineage>
        <taxon>Bacteria</taxon>
        <taxon>Pseudomonadati</taxon>
        <taxon>Pseudomonadota</taxon>
        <taxon>Alphaproteobacteria</taxon>
        <taxon>Hyphomicrobiales</taxon>
        <taxon>Hyphomicrobiaceae</taxon>
        <taxon>Filomicrobium</taxon>
    </lineage>
</organism>
<keyword evidence="2" id="KW-1185">Reference proteome</keyword>
<gene>
    <name evidence="1" type="ORF">YBN1229_v1_3894</name>
</gene>
<reference evidence="2" key="1">
    <citation type="submission" date="2015-02" db="EMBL/GenBank/DDBJ databases">
        <authorList>
            <person name="Chooi Y.-H."/>
        </authorList>
    </citation>
    <scope>NUCLEOTIDE SEQUENCE [LARGE SCALE GENOMIC DNA]</scope>
    <source>
        <strain evidence="2">strain Y</strain>
    </source>
</reference>
<sequence length="70" mass="7644">MLGVVFRARQTYFPDFDLYCGPCGSRDTLGSVKITSPVWVSAADYARYIGMTAFRVGDRGVAESGWGTNV</sequence>
<name>A0A0D6JKJ7_9HYPH</name>
<dbReference type="KEGG" id="fil:BN1229_v1_3906"/>
<evidence type="ECO:0000313" key="2">
    <source>
        <dbReference type="Proteomes" id="UP000033187"/>
    </source>
</evidence>
<accession>A0A0D6JKJ7</accession>
<dbReference type="Proteomes" id="UP000033187">
    <property type="component" value="Chromosome 1"/>
</dbReference>